<evidence type="ECO:0000313" key="3">
    <source>
        <dbReference type="Proteomes" id="UP000003340"/>
    </source>
</evidence>
<evidence type="ECO:0000256" key="1">
    <source>
        <dbReference type="SAM" id="Phobius"/>
    </source>
</evidence>
<keyword evidence="1" id="KW-0812">Transmembrane</keyword>
<dbReference type="EMBL" id="ACEC01000026">
    <property type="protein sequence ID" value="EEG31627.1"/>
    <property type="molecule type" value="Genomic_DNA"/>
</dbReference>
<feature type="transmembrane region" description="Helical" evidence="1">
    <location>
        <begin position="7"/>
        <end position="32"/>
    </location>
</feature>
<comment type="caution">
    <text evidence="2">The sequence shown here is derived from an EMBL/GenBank/DDBJ whole genome shotgun (WGS) entry which is preliminary data.</text>
</comment>
<feature type="transmembrane region" description="Helical" evidence="1">
    <location>
        <begin position="38"/>
        <end position="56"/>
    </location>
</feature>
<keyword evidence="3" id="KW-1185">Reference proteome</keyword>
<dbReference type="eggNOG" id="ENOG5033FXX">
    <property type="taxonomic scope" value="Bacteria"/>
</dbReference>
<dbReference type="Proteomes" id="UP000003340">
    <property type="component" value="Unassembled WGS sequence"/>
</dbReference>
<reference evidence="2 3" key="2">
    <citation type="submission" date="2009-02" db="EMBL/GenBank/DDBJ databases">
        <title>Draft genome sequence of Clostridium methylpentosum (DSM 5476).</title>
        <authorList>
            <person name="Sudarsanam P."/>
            <person name="Ley R."/>
            <person name="Guruge J."/>
            <person name="Turnbaugh P.J."/>
            <person name="Mahowald M."/>
            <person name="Liep D."/>
            <person name="Gordon J."/>
        </authorList>
    </citation>
    <scope>NUCLEOTIDE SEQUENCE [LARGE SCALE GENOMIC DNA]</scope>
    <source>
        <strain evidence="2 3">DSM 5476</strain>
    </source>
</reference>
<dbReference type="AlphaFoldDB" id="C0EA08"/>
<protein>
    <submittedName>
        <fullName evidence="2">Uncharacterized protein</fullName>
    </submittedName>
</protein>
<proteinExistence type="predicted"/>
<keyword evidence="1" id="KW-0472">Membrane</keyword>
<sequence length="73" mass="8265">MRRKKLIAPVLITCWLILTFLGYLVACFLLPIPLFMKIVAGVILLALVGVSIWVMVERVQEIESGEEDDLSNY</sequence>
<evidence type="ECO:0000313" key="2">
    <source>
        <dbReference type="EMBL" id="EEG31627.1"/>
    </source>
</evidence>
<reference evidence="2 3" key="1">
    <citation type="submission" date="2009-01" db="EMBL/GenBank/DDBJ databases">
        <authorList>
            <person name="Fulton L."/>
            <person name="Clifton S."/>
            <person name="Fulton B."/>
            <person name="Xu J."/>
            <person name="Minx P."/>
            <person name="Pepin K.H."/>
            <person name="Johnson M."/>
            <person name="Bhonagiri V."/>
            <person name="Nash W.E."/>
            <person name="Mardis E.R."/>
            <person name="Wilson R.K."/>
        </authorList>
    </citation>
    <scope>NUCLEOTIDE SEQUENCE [LARGE SCALE GENOMIC DNA]</scope>
    <source>
        <strain evidence="2 3">DSM 5476</strain>
    </source>
</reference>
<organism evidence="2 3">
    <name type="scientific">[Clostridium] methylpentosum DSM 5476</name>
    <dbReference type="NCBI Taxonomy" id="537013"/>
    <lineage>
        <taxon>Bacteria</taxon>
        <taxon>Bacillati</taxon>
        <taxon>Bacillota</taxon>
        <taxon>Clostridia</taxon>
        <taxon>Eubacteriales</taxon>
        <taxon>Oscillospiraceae</taxon>
        <taxon>Oscillospiraceae incertae sedis</taxon>
    </lineage>
</organism>
<dbReference type="STRING" id="537013.CLOSTMETH_00662"/>
<keyword evidence="1" id="KW-1133">Transmembrane helix</keyword>
<dbReference type="HOGENOM" id="CLU_185391_0_0_9"/>
<name>C0EA08_9FIRM</name>
<accession>C0EA08</accession>
<gene>
    <name evidence="2" type="ORF">CLOSTMETH_00662</name>
</gene>